<keyword evidence="2" id="KW-1185">Reference proteome</keyword>
<evidence type="ECO:0000313" key="2">
    <source>
        <dbReference type="Proteomes" id="UP001285441"/>
    </source>
</evidence>
<proteinExistence type="predicted"/>
<reference evidence="1" key="2">
    <citation type="submission" date="2023-06" db="EMBL/GenBank/DDBJ databases">
        <authorList>
            <consortium name="Lawrence Berkeley National Laboratory"/>
            <person name="Haridas S."/>
            <person name="Hensen N."/>
            <person name="Bonometti L."/>
            <person name="Westerberg I."/>
            <person name="Brannstrom I.O."/>
            <person name="Guillou S."/>
            <person name="Cros-Aarteil S."/>
            <person name="Calhoun S."/>
            <person name="Kuo A."/>
            <person name="Mondo S."/>
            <person name="Pangilinan J."/>
            <person name="Riley R."/>
            <person name="LaButti K."/>
            <person name="Andreopoulos B."/>
            <person name="Lipzen A."/>
            <person name="Chen C."/>
            <person name="Yanf M."/>
            <person name="Daum C."/>
            <person name="Ng V."/>
            <person name="Clum A."/>
            <person name="Steindorff A."/>
            <person name="Ohm R."/>
            <person name="Martin F."/>
            <person name="Silar P."/>
            <person name="Natvig D."/>
            <person name="Lalanne C."/>
            <person name="Gautier V."/>
            <person name="Ament-velasquez S.L."/>
            <person name="Kruys A."/>
            <person name="Hutchinson M.I."/>
            <person name="Powell A.J."/>
            <person name="Barry K."/>
            <person name="Miller A.N."/>
            <person name="Grigoriev I.V."/>
            <person name="Debuchy R."/>
            <person name="Gladieux P."/>
            <person name="Thoren M.H."/>
            <person name="Johannesson H."/>
        </authorList>
    </citation>
    <scope>NUCLEOTIDE SEQUENCE</scope>
    <source>
        <strain evidence="1">CBS 232.78</strain>
    </source>
</reference>
<name>A0AAE0U8B6_9PEZI</name>
<dbReference type="Proteomes" id="UP001285441">
    <property type="component" value="Unassembled WGS sequence"/>
</dbReference>
<organism evidence="1 2">
    <name type="scientific">Podospora didyma</name>
    <dbReference type="NCBI Taxonomy" id="330526"/>
    <lineage>
        <taxon>Eukaryota</taxon>
        <taxon>Fungi</taxon>
        <taxon>Dikarya</taxon>
        <taxon>Ascomycota</taxon>
        <taxon>Pezizomycotina</taxon>
        <taxon>Sordariomycetes</taxon>
        <taxon>Sordariomycetidae</taxon>
        <taxon>Sordariales</taxon>
        <taxon>Podosporaceae</taxon>
        <taxon>Podospora</taxon>
    </lineage>
</organism>
<protein>
    <submittedName>
        <fullName evidence="1">Uncharacterized protein</fullName>
    </submittedName>
</protein>
<sequence>MIPLYFRLYRILLNISLGPFFSVLPFPPTAQAPELSFSSSISRCFIECQLGVSRRLHSQKKIFGEQCRIARLAEFFSGILLRIVDRGFCFAM</sequence>
<evidence type="ECO:0000313" key="1">
    <source>
        <dbReference type="EMBL" id="KAK3394285.1"/>
    </source>
</evidence>
<gene>
    <name evidence="1" type="ORF">B0H63DRAFT_460534</name>
</gene>
<accession>A0AAE0U8B6</accession>
<reference evidence="1" key="1">
    <citation type="journal article" date="2023" name="Mol. Phylogenet. Evol.">
        <title>Genome-scale phylogeny and comparative genomics of the fungal order Sordariales.</title>
        <authorList>
            <person name="Hensen N."/>
            <person name="Bonometti L."/>
            <person name="Westerberg I."/>
            <person name="Brannstrom I.O."/>
            <person name="Guillou S."/>
            <person name="Cros-Aarteil S."/>
            <person name="Calhoun S."/>
            <person name="Haridas S."/>
            <person name="Kuo A."/>
            <person name="Mondo S."/>
            <person name="Pangilinan J."/>
            <person name="Riley R."/>
            <person name="LaButti K."/>
            <person name="Andreopoulos B."/>
            <person name="Lipzen A."/>
            <person name="Chen C."/>
            <person name="Yan M."/>
            <person name="Daum C."/>
            <person name="Ng V."/>
            <person name="Clum A."/>
            <person name="Steindorff A."/>
            <person name="Ohm R.A."/>
            <person name="Martin F."/>
            <person name="Silar P."/>
            <person name="Natvig D.O."/>
            <person name="Lalanne C."/>
            <person name="Gautier V."/>
            <person name="Ament-Velasquez S.L."/>
            <person name="Kruys A."/>
            <person name="Hutchinson M.I."/>
            <person name="Powell A.J."/>
            <person name="Barry K."/>
            <person name="Miller A.N."/>
            <person name="Grigoriev I.V."/>
            <person name="Debuchy R."/>
            <person name="Gladieux P."/>
            <person name="Hiltunen Thoren M."/>
            <person name="Johannesson H."/>
        </authorList>
    </citation>
    <scope>NUCLEOTIDE SEQUENCE</scope>
    <source>
        <strain evidence="1">CBS 232.78</strain>
    </source>
</reference>
<comment type="caution">
    <text evidence="1">The sequence shown here is derived from an EMBL/GenBank/DDBJ whole genome shotgun (WGS) entry which is preliminary data.</text>
</comment>
<dbReference type="EMBL" id="JAULSW010000001">
    <property type="protein sequence ID" value="KAK3394285.1"/>
    <property type="molecule type" value="Genomic_DNA"/>
</dbReference>
<dbReference type="AlphaFoldDB" id="A0AAE0U8B6"/>